<organism evidence="1">
    <name type="scientific">marine metagenome</name>
    <dbReference type="NCBI Taxonomy" id="408172"/>
    <lineage>
        <taxon>unclassified sequences</taxon>
        <taxon>metagenomes</taxon>
        <taxon>ecological metagenomes</taxon>
    </lineage>
</organism>
<dbReference type="EMBL" id="UINC01042226">
    <property type="protein sequence ID" value="SVB44564.1"/>
    <property type="molecule type" value="Genomic_DNA"/>
</dbReference>
<accession>A0A382E362</accession>
<name>A0A382E362_9ZZZZ</name>
<dbReference type="AntiFam" id="ANF00013">
    <property type="entry name" value="tRNA translation"/>
</dbReference>
<evidence type="ECO:0000313" key="1">
    <source>
        <dbReference type="EMBL" id="SVB44564.1"/>
    </source>
</evidence>
<sequence>VNFSIVVRFDKIFWGRSSVGRAPEWHSGGRR</sequence>
<feature type="non-terminal residue" evidence="1">
    <location>
        <position position="1"/>
    </location>
</feature>
<protein>
    <submittedName>
        <fullName evidence="1">Uncharacterized protein</fullName>
    </submittedName>
</protein>
<reference evidence="1" key="1">
    <citation type="submission" date="2018-05" db="EMBL/GenBank/DDBJ databases">
        <authorList>
            <person name="Lanie J.A."/>
            <person name="Ng W.-L."/>
            <person name="Kazmierczak K.M."/>
            <person name="Andrzejewski T.M."/>
            <person name="Davidsen T.M."/>
            <person name="Wayne K.J."/>
            <person name="Tettelin H."/>
            <person name="Glass J.I."/>
            <person name="Rusch D."/>
            <person name="Podicherti R."/>
            <person name="Tsui H.-C.T."/>
            <person name="Winkler M.E."/>
        </authorList>
    </citation>
    <scope>NUCLEOTIDE SEQUENCE</scope>
</reference>
<proteinExistence type="predicted"/>
<gene>
    <name evidence="1" type="ORF">METZ01_LOCUS197418</name>
</gene>
<dbReference type="AlphaFoldDB" id="A0A382E362"/>
<feature type="non-terminal residue" evidence="1">
    <location>
        <position position="31"/>
    </location>
</feature>